<sequence>MERIDLPDPRECVKWQHKQRAPAGHSDRSQCLGRNERGLHRRDADARECEGLALGCWGFPWVPGGLEDAEGKTPT</sequence>
<reference evidence="2" key="1">
    <citation type="journal article" date="2022" name="bioRxiv">
        <title>Sequencing and chromosome-scale assembly of the giantPleurodeles waltlgenome.</title>
        <authorList>
            <person name="Brown T."/>
            <person name="Elewa A."/>
            <person name="Iarovenko S."/>
            <person name="Subramanian E."/>
            <person name="Araus A.J."/>
            <person name="Petzold A."/>
            <person name="Susuki M."/>
            <person name="Suzuki K.-i.T."/>
            <person name="Hayashi T."/>
            <person name="Toyoda A."/>
            <person name="Oliveira C."/>
            <person name="Osipova E."/>
            <person name="Leigh N.D."/>
            <person name="Simon A."/>
            <person name="Yun M.H."/>
        </authorList>
    </citation>
    <scope>NUCLEOTIDE SEQUENCE</scope>
    <source>
        <strain evidence="2">20211129_DDA</strain>
        <tissue evidence="2">Liver</tissue>
    </source>
</reference>
<evidence type="ECO:0000256" key="1">
    <source>
        <dbReference type="SAM" id="MobiDB-lite"/>
    </source>
</evidence>
<name>A0AAV7PFI1_PLEWA</name>
<dbReference type="AlphaFoldDB" id="A0AAV7PFI1"/>
<feature type="region of interest" description="Disordered" evidence="1">
    <location>
        <begin position="14"/>
        <end position="37"/>
    </location>
</feature>
<keyword evidence="3" id="KW-1185">Reference proteome</keyword>
<proteinExistence type="predicted"/>
<accession>A0AAV7PFI1</accession>
<evidence type="ECO:0000313" key="3">
    <source>
        <dbReference type="Proteomes" id="UP001066276"/>
    </source>
</evidence>
<protein>
    <submittedName>
        <fullName evidence="2">Uncharacterized protein</fullName>
    </submittedName>
</protein>
<dbReference type="EMBL" id="JANPWB010000011">
    <property type="protein sequence ID" value="KAJ1126116.1"/>
    <property type="molecule type" value="Genomic_DNA"/>
</dbReference>
<evidence type="ECO:0000313" key="2">
    <source>
        <dbReference type="EMBL" id="KAJ1126116.1"/>
    </source>
</evidence>
<dbReference type="Proteomes" id="UP001066276">
    <property type="component" value="Chromosome 7"/>
</dbReference>
<gene>
    <name evidence="2" type="ORF">NDU88_004525</name>
</gene>
<organism evidence="2 3">
    <name type="scientific">Pleurodeles waltl</name>
    <name type="common">Iberian ribbed newt</name>
    <dbReference type="NCBI Taxonomy" id="8319"/>
    <lineage>
        <taxon>Eukaryota</taxon>
        <taxon>Metazoa</taxon>
        <taxon>Chordata</taxon>
        <taxon>Craniata</taxon>
        <taxon>Vertebrata</taxon>
        <taxon>Euteleostomi</taxon>
        <taxon>Amphibia</taxon>
        <taxon>Batrachia</taxon>
        <taxon>Caudata</taxon>
        <taxon>Salamandroidea</taxon>
        <taxon>Salamandridae</taxon>
        <taxon>Pleurodelinae</taxon>
        <taxon>Pleurodeles</taxon>
    </lineage>
</organism>
<comment type="caution">
    <text evidence="2">The sequence shown here is derived from an EMBL/GenBank/DDBJ whole genome shotgun (WGS) entry which is preliminary data.</text>
</comment>